<evidence type="ECO:0000313" key="3">
    <source>
        <dbReference type="EMBL" id="CAD7610859.1"/>
    </source>
</evidence>
<dbReference type="GO" id="GO:0035336">
    <property type="term" value="P:long-chain fatty-acyl-CoA metabolic process"/>
    <property type="evidence" value="ECO:0007669"/>
    <property type="project" value="TreeGrafter"/>
</dbReference>
<gene>
    <name evidence="3" type="ORF">TGEB3V08_LOCUS10849</name>
</gene>
<keyword evidence="1" id="KW-0443">Lipid metabolism</keyword>
<sequence length="146" mass="15841">METEMAIGRKAVSMADPGSPIAEFYRGRCIMITGATGFMGKVLVEKLLRSCPDIANIYLLMRPKRGTDVMTRLDELTSATGLGSLYSDEVYLHLRGGRMENLIGKPTFSTPDQESNLGLPFIGSQVYSGSSALDHAAIEADSNNFD</sequence>
<dbReference type="SUPFAM" id="SSF51735">
    <property type="entry name" value="NAD(P)-binding Rossmann-fold domains"/>
    <property type="match status" value="1"/>
</dbReference>
<dbReference type="EC" id="1.2.1.84" evidence="1"/>
<dbReference type="InterPro" id="IPR026055">
    <property type="entry name" value="FAR"/>
</dbReference>
<dbReference type="PANTHER" id="PTHR11011">
    <property type="entry name" value="MALE STERILITY PROTEIN 2-RELATED"/>
    <property type="match status" value="1"/>
</dbReference>
<evidence type="ECO:0000259" key="2">
    <source>
        <dbReference type="Pfam" id="PF07993"/>
    </source>
</evidence>
<proteinExistence type="inferred from homology"/>
<dbReference type="GO" id="GO:0005777">
    <property type="term" value="C:peroxisome"/>
    <property type="evidence" value="ECO:0007669"/>
    <property type="project" value="TreeGrafter"/>
</dbReference>
<keyword evidence="1" id="KW-0521">NADP</keyword>
<dbReference type="PANTHER" id="PTHR11011:SF116">
    <property type="entry name" value="FATTY ACYL-COA REDUCTASE CG5065-RELATED"/>
    <property type="match status" value="1"/>
</dbReference>
<accession>A0A7R9K8H1</accession>
<dbReference type="Pfam" id="PF07993">
    <property type="entry name" value="NAD_binding_4"/>
    <property type="match status" value="1"/>
</dbReference>
<feature type="domain" description="Thioester reductase (TE)" evidence="2">
    <location>
        <begin position="32"/>
        <end position="78"/>
    </location>
</feature>
<dbReference type="EMBL" id="OE847126">
    <property type="protein sequence ID" value="CAD7610859.1"/>
    <property type="molecule type" value="Genomic_DNA"/>
</dbReference>
<dbReference type="GO" id="GO:0080019">
    <property type="term" value="F:alcohol-forming very long-chain fatty acyl-CoA reductase activity"/>
    <property type="evidence" value="ECO:0007669"/>
    <property type="project" value="InterPro"/>
</dbReference>
<evidence type="ECO:0000256" key="1">
    <source>
        <dbReference type="RuleBase" id="RU363097"/>
    </source>
</evidence>
<dbReference type="AlphaFoldDB" id="A0A7R9K8H1"/>
<comment type="similarity">
    <text evidence="1">Belongs to the fatty acyl-CoA reductase family.</text>
</comment>
<protein>
    <recommendedName>
        <fullName evidence="1">Fatty acyl-CoA reductase</fullName>
        <ecNumber evidence="1">1.2.1.84</ecNumber>
    </recommendedName>
</protein>
<reference evidence="3" key="1">
    <citation type="submission" date="2020-11" db="EMBL/GenBank/DDBJ databases">
        <authorList>
            <person name="Tran Van P."/>
        </authorList>
    </citation>
    <scope>NUCLEOTIDE SEQUENCE</scope>
</reference>
<keyword evidence="1" id="KW-0444">Lipid biosynthesis</keyword>
<dbReference type="InterPro" id="IPR036291">
    <property type="entry name" value="NAD(P)-bd_dom_sf"/>
</dbReference>
<name>A0A7R9K8H1_TIMGE</name>
<organism evidence="3">
    <name type="scientific">Timema genevievae</name>
    <name type="common">Walking stick</name>
    <dbReference type="NCBI Taxonomy" id="629358"/>
    <lineage>
        <taxon>Eukaryota</taxon>
        <taxon>Metazoa</taxon>
        <taxon>Ecdysozoa</taxon>
        <taxon>Arthropoda</taxon>
        <taxon>Hexapoda</taxon>
        <taxon>Insecta</taxon>
        <taxon>Pterygota</taxon>
        <taxon>Neoptera</taxon>
        <taxon>Polyneoptera</taxon>
        <taxon>Phasmatodea</taxon>
        <taxon>Timematodea</taxon>
        <taxon>Timematoidea</taxon>
        <taxon>Timematidae</taxon>
        <taxon>Timema</taxon>
    </lineage>
</organism>
<comment type="catalytic activity">
    <reaction evidence="1">
        <text>a long-chain fatty acyl-CoA + 2 NADPH + 2 H(+) = a long-chain primary fatty alcohol + 2 NADP(+) + CoA</text>
        <dbReference type="Rhea" id="RHEA:52716"/>
        <dbReference type="ChEBI" id="CHEBI:15378"/>
        <dbReference type="ChEBI" id="CHEBI:57287"/>
        <dbReference type="ChEBI" id="CHEBI:57783"/>
        <dbReference type="ChEBI" id="CHEBI:58349"/>
        <dbReference type="ChEBI" id="CHEBI:77396"/>
        <dbReference type="ChEBI" id="CHEBI:83139"/>
        <dbReference type="EC" id="1.2.1.84"/>
    </reaction>
</comment>
<comment type="function">
    <text evidence="1">Catalyzes the reduction of fatty acyl-CoA to fatty alcohols.</text>
</comment>
<dbReference type="Gene3D" id="3.40.50.720">
    <property type="entry name" value="NAD(P)-binding Rossmann-like Domain"/>
    <property type="match status" value="1"/>
</dbReference>
<dbReference type="GO" id="GO:0102965">
    <property type="term" value="F:alcohol-forming long-chain fatty acyl-CoA reductase activity"/>
    <property type="evidence" value="ECO:0007669"/>
    <property type="project" value="UniProtKB-EC"/>
</dbReference>
<dbReference type="InterPro" id="IPR013120">
    <property type="entry name" value="FAR_NAD-bd"/>
</dbReference>
<keyword evidence="1" id="KW-0560">Oxidoreductase</keyword>